<proteinExistence type="predicted"/>
<dbReference type="AlphaFoldDB" id="A0A9Q0RDR9"/>
<dbReference type="OMA" id="PCQMCAG"/>
<sequence length="163" mass="18352">MNKALIQAQLAFQEKEVPVGCVFVDSSNNKIIAKGRNQTNKKKIGISHAELECIEQILESKIIEKSDFKKIIVYVTCEPCIMCASALRLLGVKKVYFGCANDHFGGCGSVLNINQNISIIHGFPYKAIGGILEKECIEILHQFYLFENENCDIEKRKKKNKVK</sequence>
<evidence type="ECO:0000313" key="4">
    <source>
        <dbReference type="Proteomes" id="UP001149090"/>
    </source>
</evidence>
<dbReference type="EMBL" id="JAPDFW010000059">
    <property type="protein sequence ID" value="KAJ5076901.1"/>
    <property type="molecule type" value="Genomic_DNA"/>
</dbReference>
<dbReference type="Gene3D" id="3.40.140.10">
    <property type="entry name" value="Cytidine Deaminase, domain 2"/>
    <property type="match status" value="1"/>
</dbReference>
<accession>A0A9Q0RDR9</accession>
<protein>
    <submittedName>
        <fullName evidence="3">tRNA-specific adenosine deaminase 2</fullName>
    </submittedName>
</protein>
<dbReference type="GO" id="GO:0002100">
    <property type="term" value="P:tRNA wobble adenosine to inosine editing"/>
    <property type="evidence" value="ECO:0007669"/>
    <property type="project" value="InterPro"/>
</dbReference>
<dbReference type="InterPro" id="IPR002125">
    <property type="entry name" value="CMP_dCMP_dom"/>
</dbReference>
<name>A0A9Q0RDR9_ANAIG</name>
<dbReference type="GO" id="GO:0046872">
    <property type="term" value="F:metal ion binding"/>
    <property type="evidence" value="ECO:0007669"/>
    <property type="project" value="UniProtKB-KW"/>
</dbReference>
<dbReference type="PANTHER" id="PTHR11079:SF149">
    <property type="entry name" value="TRNA-SPECIFIC ADENOSINE DEAMINASE 2"/>
    <property type="match status" value="1"/>
</dbReference>
<organism evidence="3 4">
    <name type="scientific">Anaeramoeba ignava</name>
    <name type="common">Anaerobic marine amoeba</name>
    <dbReference type="NCBI Taxonomy" id="1746090"/>
    <lineage>
        <taxon>Eukaryota</taxon>
        <taxon>Metamonada</taxon>
        <taxon>Anaeramoebidae</taxon>
        <taxon>Anaeramoeba</taxon>
    </lineage>
</organism>
<dbReference type="GO" id="GO:0052717">
    <property type="term" value="F:tRNA-specific adenosine-34 deaminase activity"/>
    <property type="evidence" value="ECO:0007669"/>
    <property type="project" value="UniProtKB-EC"/>
</dbReference>
<dbReference type="CDD" id="cd01285">
    <property type="entry name" value="nucleoside_deaminase"/>
    <property type="match status" value="1"/>
</dbReference>
<dbReference type="Proteomes" id="UP001149090">
    <property type="component" value="Unassembled WGS sequence"/>
</dbReference>
<dbReference type="Pfam" id="PF00383">
    <property type="entry name" value="dCMP_cyt_deam_1"/>
    <property type="match status" value="1"/>
</dbReference>
<keyword evidence="4" id="KW-1185">Reference proteome</keyword>
<evidence type="ECO:0000256" key="1">
    <source>
        <dbReference type="ARBA" id="ARBA00022801"/>
    </source>
</evidence>
<comment type="caution">
    <text evidence="3">The sequence shown here is derived from an EMBL/GenBank/DDBJ whole genome shotgun (WGS) entry which is preliminary data.</text>
</comment>
<keyword evidence="1" id="KW-0378">Hydrolase</keyword>
<dbReference type="SUPFAM" id="SSF53927">
    <property type="entry name" value="Cytidine deaminase-like"/>
    <property type="match status" value="1"/>
</dbReference>
<dbReference type="PANTHER" id="PTHR11079">
    <property type="entry name" value="CYTOSINE DEAMINASE FAMILY MEMBER"/>
    <property type="match status" value="1"/>
</dbReference>
<evidence type="ECO:0000313" key="3">
    <source>
        <dbReference type="EMBL" id="KAJ5076901.1"/>
    </source>
</evidence>
<evidence type="ECO:0000259" key="2">
    <source>
        <dbReference type="PROSITE" id="PS51747"/>
    </source>
</evidence>
<dbReference type="InterPro" id="IPR016193">
    <property type="entry name" value="Cytidine_deaminase-like"/>
</dbReference>
<dbReference type="PROSITE" id="PS51747">
    <property type="entry name" value="CYT_DCMP_DEAMINASES_2"/>
    <property type="match status" value="1"/>
</dbReference>
<feature type="domain" description="CMP/dCMP-type deaminase" evidence="2">
    <location>
        <begin position="1"/>
        <end position="109"/>
    </location>
</feature>
<reference evidence="3" key="1">
    <citation type="submission" date="2022-10" db="EMBL/GenBank/DDBJ databases">
        <title>Novel sulphate-reducing endosymbionts in the free-living metamonad Anaeramoeba.</title>
        <authorList>
            <person name="Jerlstrom-Hultqvist J."/>
            <person name="Cepicka I."/>
            <person name="Gallot-Lavallee L."/>
            <person name="Salas-Leiva D."/>
            <person name="Curtis B.A."/>
            <person name="Zahonova K."/>
            <person name="Pipaliya S."/>
            <person name="Dacks J."/>
            <person name="Roger A.J."/>
        </authorList>
    </citation>
    <scope>NUCLEOTIDE SEQUENCE</scope>
    <source>
        <strain evidence="3">BMAN</strain>
    </source>
</reference>
<dbReference type="OrthoDB" id="1701769at2759"/>
<gene>
    <name evidence="3" type="ORF">M0811_00221</name>
</gene>